<dbReference type="GO" id="GO:0008915">
    <property type="term" value="F:lipid-A-disaccharide synthase activity"/>
    <property type="evidence" value="ECO:0007669"/>
    <property type="project" value="UniProtKB-UniRule"/>
</dbReference>
<comment type="catalytic activity">
    <reaction evidence="10">
        <text>a lipid X + a UDP-2-N,3-O-bis[(3R)-3-hydroxyacyl]-alpha-D-glucosamine = a lipid A disaccharide + UDP + H(+)</text>
        <dbReference type="Rhea" id="RHEA:67828"/>
        <dbReference type="ChEBI" id="CHEBI:15378"/>
        <dbReference type="ChEBI" id="CHEBI:58223"/>
        <dbReference type="ChEBI" id="CHEBI:137748"/>
        <dbReference type="ChEBI" id="CHEBI:176338"/>
        <dbReference type="ChEBI" id="CHEBI:176343"/>
        <dbReference type="EC" id="2.4.1.182"/>
    </reaction>
</comment>
<evidence type="ECO:0000256" key="4">
    <source>
        <dbReference type="ARBA" id="ARBA00020902"/>
    </source>
</evidence>
<evidence type="ECO:0000313" key="12">
    <source>
        <dbReference type="EMBL" id="QGZ95199.1"/>
    </source>
</evidence>
<sequence length="378" mass="40237">MSGCIFLVAAESSGDALGADLARVLKERDPTLELAGVGGPLMAEEGVPTQADISGLAILGFIDGFLAFARVKRAVAATVAAILKAKPDIVVLIDSWGFTLRVAQGVRAADPSIKLVKYVGPQVWATRPGRAKTLAAAVDHLICIHDFEVPFYEPYGLDCTVCGHPALGRYKPGDGAALRARQGYKPNEKIILVLPGSRTAEIRRIGPALWAAAELLDRDRDVRIIVVAANSVRQQVLEQAPAAVRILDEREKEDAFAAATVALAASGTVTTEVALQGTPLVIGYKLGWITWALARAFLFKSKYATLMNVAADKEVAPEFIQTKCTPENIAAAAAPLLDDADAREDQVRAQDEALAKMGRGDRPASEFAADAVLKMMRG</sequence>
<evidence type="ECO:0000256" key="1">
    <source>
        <dbReference type="ARBA" id="ARBA00002056"/>
    </source>
</evidence>
<keyword evidence="5" id="KW-0444">Lipid biosynthesis</keyword>
<comment type="function">
    <text evidence="1">Condensation of UDP-2,3-diacylglucosamine and 2,3-diacylglucosamine-1-phosphate to form lipid A disaccharide, a precursor of lipid A, a phosphorylated glycolipid that anchors the lipopolysaccharide to the outer membrane of the cell.</text>
</comment>
<evidence type="ECO:0000256" key="8">
    <source>
        <dbReference type="ARBA" id="ARBA00022679"/>
    </source>
</evidence>
<dbReference type="PANTHER" id="PTHR30372">
    <property type="entry name" value="LIPID-A-DISACCHARIDE SYNTHASE"/>
    <property type="match status" value="1"/>
</dbReference>
<dbReference type="EC" id="2.4.1.182" evidence="3 11"/>
<keyword evidence="13" id="KW-1185">Reference proteome</keyword>
<dbReference type="Pfam" id="PF02684">
    <property type="entry name" value="LpxB"/>
    <property type="match status" value="1"/>
</dbReference>
<dbReference type="GO" id="GO:0009245">
    <property type="term" value="P:lipid A biosynthetic process"/>
    <property type="evidence" value="ECO:0007669"/>
    <property type="project" value="UniProtKB-UniRule"/>
</dbReference>
<keyword evidence="8 12" id="KW-0808">Transferase</keyword>
<dbReference type="AlphaFoldDB" id="A0A6I6MKJ8"/>
<dbReference type="Proteomes" id="UP000431269">
    <property type="component" value="Chromosome"/>
</dbReference>
<dbReference type="KEGG" id="tsv:DSM104635_02043"/>
<dbReference type="GO" id="GO:0005543">
    <property type="term" value="F:phospholipid binding"/>
    <property type="evidence" value="ECO:0007669"/>
    <property type="project" value="TreeGrafter"/>
</dbReference>
<gene>
    <name evidence="12" type="primary">lpxB</name>
    <name evidence="12" type="ORF">DSM104635_02043</name>
</gene>
<dbReference type="RefSeq" id="WP_158766081.1">
    <property type="nucleotide sequence ID" value="NZ_CP047045.1"/>
</dbReference>
<proteinExistence type="inferred from homology"/>
<evidence type="ECO:0000256" key="11">
    <source>
        <dbReference type="NCBIfam" id="TIGR00215"/>
    </source>
</evidence>
<protein>
    <recommendedName>
        <fullName evidence="4 11">Lipid-A-disaccharide synthase</fullName>
        <ecNumber evidence="3 11">2.4.1.182</ecNumber>
    </recommendedName>
</protein>
<reference evidence="13" key="1">
    <citation type="submission" date="2019-12" db="EMBL/GenBank/DDBJ databases">
        <title>Complete genome of Terracaulis silvestris 0127_4.</title>
        <authorList>
            <person name="Vieira S."/>
            <person name="Riedel T."/>
            <person name="Sproer C."/>
            <person name="Pascual J."/>
            <person name="Boedeker C."/>
            <person name="Overmann J."/>
        </authorList>
    </citation>
    <scope>NUCLEOTIDE SEQUENCE [LARGE SCALE GENOMIC DNA]</scope>
    <source>
        <strain evidence="13">0127_4</strain>
    </source>
</reference>
<dbReference type="EMBL" id="CP047045">
    <property type="protein sequence ID" value="QGZ95199.1"/>
    <property type="molecule type" value="Genomic_DNA"/>
</dbReference>
<keyword evidence="6" id="KW-0441">Lipid A biosynthesis</keyword>
<keyword evidence="9" id="KW-0443">Lipid metabolism</keyword>
<evidence type="ECO:0000313" key="13">
    <source>
        <dbReference type="Proteomes" id="UP000431269"/>
    </source>
</evidence>
<name>A0A6I6MKJ8_9CAUL</name>
<comment type="similarity">
    <text evidence="2">Belongs to the LpxB family.</text>
</comment>
<evidence type="ECO:0000256" key="5">
    <source>
        <dbReference type="ARBA" id="ARBA00022516"/>
    </source>
</evidence>
<dbReference type="PANTHER" id="PTHR30372:SF4">
    <property type="entry name" value="LIPID-A-DISACCHARIDE SYNTHASE, MITOCHONDRIAL-RELATED"/>
    <property type="match status" value="1"/>
</dbReference>
<dbReference type="GO" id="GO:0016020">
    <property type="term" value="C:membrane"/>
    <property type="evidence" value="ECO:0007669"/>
    <property type="project" value="GOC"/>
</dbReference>
<evidence type="ECO:0000256" key="9">
    <source>
        <dbReference type="ARBA" id="ARBA00023098"/>
    </source>
</evidence>
<accession>A0A6I6MKJ8</accession>
<evidence type="ECO:0000256" key="2">
    <source>
        <dbReference type="ARBA" id="ARBA00007868"/>
    </source>
</evidence>
<dbReference type="Gene3D" id="3.40.50.2000">
    <property type="entry name" value="Glycogen Phosphorylase B"/>
    <property type="match status" value="1"/>
</dbReference>
<dbReference type="InterPro" id="IPR003835">
    <property type="entry name" value="Glyco_trans_19"/>
</dbReference>
<dbReference type="NCBIfam" id="TIGR00215">
    <property type="entry name" value="lpxB"/>
    <property type="match status" value="1"/>
</dbReference>
<organism evidence="12 13">
    <name type="scientific">Terricaulis silvestris</name>
    <dbReference type="NCBI Taxonomy" id="2686094"/>
    <lineage>
        <taxon>Bacteria</taxon>
        <taxon>Pseudomonadati</taxon>
        <taxon>Pseudomonadota</taxon>
        <taxon>Alphaproteobacteria</taxon>
        <taxon>Caulobacterales</taxon>
        <taxon>Caulobacteraceae</taxon>
        <taxon>Terricaulis</taxon>
    </lineage>
</organism>
<evidence type="ECO:0000256" key="10">
    <source>
        <dbReference type="ARBA" id="ARBA00048975"/>
    </source>
</evidence>
<evidence type="ECO:0000256" key="7">
    <source>
        <dbReference type="ARBA" id="ARBA00022676"/>
    </source>
</evidence>
<keyword evidence="7 12" id="KW-0328">Glycosyltransferase</keyword>
<evidence type="ECO:0000256" key="3">
    <source>
        <dbReference type="ARBA" id="ARBA00012687"/>
    </source>
</evidence>
<dbReference type="SUPFAM" id="SSF53756">
    <property type="entry name" value="UDP-Glycosyltransferase/glycogen phosphorylase"/>
    <property type="match status" value="1"/>
</dbReference>
<evidence type="ECO:0000256" key="6">
    <source>
        <dbReference type="ARBA" id="ARBA00022556"/>
    </source>
</evidence>